<dbReference type="Proteomes" id="UP000253689">
    <property type="component" value="Chromosome"/>
</dbReference>
<proteinExistence type="predicted"/>
<dbReference type="Gene3D" id="3.40.50.300">
    <property type="entry name" value="P-loop containing nucleotide triphosphate hydrolases"/>
    <property type="match status" value="1"/>
</dbReference>
<dbReference type="AlphaFoldDB" id="A0A345DQ93"/>
<protein>
    <submittedName>
        <fullName evidence="1">Spiroplasma plectrovirus-related protein</fullName>
    </submittedName>
</protein>
<evidence type="ECO:0000313" key="2">
    <source>
        <dbReference type="Proteomes" id="UP000253689"/>
    </source>
</evidence>
<organism evidence="1 2">
    <name type="scientific">Spiroplasma phoeniceum P40</name>
    <dbReference type="NCBI Taxonomy" id="1276259"/>
    <lineage>
        <taxon>Bacteria</taxon>
        <taxon>Bacillati</taxon>
        <taxon>Mycoplasmatota</taxon>
        <taxon>Mollicutes</taxon>
        <taxon>Entomoplasmatales</taxon>
        <taxon>Spiroplasmataceae</taxon>
        <taxon>Spiroplasma</taxon>
    </lineage>
</organism>
<keyword evidence="2" id="KW-1185">Reference proteome</keyword>
<reference evidence="2" key="1">
    <citation type="submission" date="2018-07" db="EMBL/GenBank/DDBJ databases">
        <title>Complete Genome Sequence of Spiroplasma phoeniceum.</title>
        <authorList>
            <person name="Davis R.E."/>
            <person name="Shao J.Y."/>
            <person name="Zhao Y."/>
            <person name="Silver A."/>
            <person name="Stump z."/>
            <person name="Gasparich G."/>
        </authorList>
    </citation>
    <scope>NUCLEOTIDE SEQUENCE [LARGE SCALE GENOMIC DNA]</scope>
    <source>
        <strain evidence="2">P40</strain>
    </source>
</reference>
<dbReference type="KEGG" id="sphh:SDAV_001417"/>
<evidence type="ECO:0000313" key="1">
    <source>
        <dbReference type="EMBL" id="AXF96384.1"/>
    </source>
</evidence>
<dbReference type="EMBL" id="CP031088">
    <property type="protein sequence ID" value="AXF96384.1"/>
    <property type="molecule type" value="Genomic_DNA"/>
</dbReference>
<name>A0A345DQ93_9MOLU</name>
<sequence>MTDKIYSNYPLEDDKVKVLTFKNLDFTYRTKPAPPDDSVILFDESYLYIDGTSPHDEKKVHSGKIPWIVLARHFGHRALFTVQREGMIWNNIRQLASGIIIPISLKKPVAKKGFHFLIALKTLVSLSFGNIPKFCFIITFSSGICGSRCEQLLGPGSDELSVCFCKIEFSSCGSLIPAFLLTIDSI</sequence>
<gene>
    <name evidence="1" type="ORF">SDAV_001417</name>
</gene>
<accession>A0A345DQ93</accession>
<dbReference type="InterPro" id="IPR027417">
    <property type="entry name" value="P-loop_NTPase"/>
</dbReference>